<keyword evidence="4" id="KW-0378">Hydrolase</keyword>
<evidence type="ECO:0000256" key="2">
    <source>
        <dbReference type="ARBA" id="ARBA00008683"/>
    </source>
</evidence>
<comment type="similarity">
    <text evidence="2">Belongs to the peptidase S49 family.</text>
</comment>
<gene>
    <name evidence="10" type="primary">sppA</name>
    <name evidence="10" type="ORF">CVP04_07905</name>
</gene>
<comment type="caution">
    <text evidence="10">The sequence shown here is derived from an EMBL/GenBank/DDBJ whole genome shotgun (WGS) entry which is preliminary data.</text>
</comment>
<feature type="active site" description="Proton donor/acceptor" evidence="7">
    <location>
        <position position="207"/>
    </location>
</feature>
<comment type="subcellular location">
    <subcellularLocation>
        <location evidence="1">Membrane</location>
    </subcellularLocation>
</comment>
<dbReference type="GO" id="GO:0016020">
    <property type="term" value="C:membrane"/>
    <property type="evidence" value="ECO:0007669"/>
    <property type="project" value="UniProtKB-SubCell"/>
</dbReference>
<dbReference type="NCBIfam" id="TIGR00706">
    <property type="entry name" value="SppA_dom"/>
    <property type="match status" value="1"/>
</dbReference>
<evidence type="ECO:0000256" key="7">
    <source>
        <dbReference type="PIRSR" id="PIRSR001217-1"/>
    </source>
</evidence>
<dbReference type="PANTHER" id="PTHR33209">
    <property type="entry name" value="PROTEASE 4"/>
    <property type="match status" value="1"/>
</dbReference>
<dbReference type="GO" id="GO:0008236">
    <property type="term" value="F:serine-type peptidase activity"/>
    <property type="evidence" value="ECO:0007669"/>
    <property type="project" value="UniProtKB-KW"/>
</dbReference>
<evidence type="ECO:0000256" key="4">
    <source>
        <dbReference type="ARBA" id="ARBA00022801"/>
    </source>
</evidence>
<dbReference type="CDD" id="cd07018">
    <property type="entry name" value="S49_SppA_67K_type"/>
    <property type="match status" value="1"/>
</dbReference>
<dbReference type="RefSeq" id="WP_100296974.1">
    <property type="nucleotide sequence ID" value="NZ_PHGZ01000015.1"/>
</dbReference>
<dbReference type="OrthoDB" id="9764363at2"/>
<feature type="domain" description="Peptidase S49" evidence="9">
    <location>
        <begin position="393"/>
        <end position="542"/>
    </location>
</feature>
<evidence type="ECO:0000256" key="8">
    <source>
        <dbReference type="SAM" id="Phobius"/>
    </source>
</evidence>
<dbReference type="AlphaFoldDB" id="A0A2M8RUY6"/>
<dbReference type="Pfam" id="PF01343">
    <property type="entry name" value="Peptidase_S49"/>
    <property type="match status" value="2"/>
</dbReference>
<dbReference type="CDD" id="cd07023">
    <property type="entry name" value="S49_Sppa_N_C"/>
    <property type="match status" value="1"/>
</dbReference>
<accession>A0A2M8RUY6</accession>
<dbReference type="InterPro" id="IPR029045">
    <property type="entry name" value="ClpP/crotonase-like_dom_sf"/>
</dbReference>
<dbReference type="EMBL" id="PHGZ01000015">
    <property type="protein sequence ID" value="PJG82716.1"/>
    <property type="molecule type" value="Genomic_DNA"/>
</dbReference>
<dbReference type="InterPro" id="IPR047217">
    <property type="entry name" value="S49_SppA_67K_type_N"/>
</dbReference>
<keyword evidence="8" id="KW-0812">Transmembrane</keyword>
<keyword evidence="5" id="KW-0720">Serine protease</keyword>
<keyword evidence="8" id="KW-1133">Transmembrane helix</keyword>
<dbReference type="PIRSF" id="PIRSF001217">
    <property type="entry name" value="Protease_4_SppA"/>
    <property type="match status" value="1"/>
</dbReference>
<keyword evidence="3" id="KW-0645">Protease</keyword>
<dbReference type="InterPro" id="IPR004635">
    <property type="entry name" value="Pept_S49_SppA"/>
</dbReference>
<evidence type="ECO:0000256" key="1">
    <source>
        <dbReference type="ARBA" id="ARBA00004370"/>
    </source>
</evidence>
<evidence type="ECO:0000256" key="5">
    <source>
        <dbReference type="ARBA" id="ARBA00022825"/>
    </source>
</evidence>
<keyword evidence="11" id="KW-1185">Reference proteome</keyword>
<feature type="domain" description="Peptidase S49" evidence="9">
    <location>
        <begin position="139"/>
        <end position="291"/>
    </location>
</feature>
<dbReference type="Gene3D" id="3.90.226.10">
    <property type="entry name" value="2-enoyl-CoA Hydratase, Chain A, domain 1"/>
    <property type="match status" value="3"/>
</dbReference>
<organism evidence="10 11">
    <name type="scientific">Caviibacterium pharyngocola</name>
    <dbReference type="NCBI Taxonomy" id="28159"/>
    <lineage>
        <taxon>Bacteria</taxon>
        <taxon>Pseudomonadati</taxon>
        <taxon>Pseudomonadota</taxon>
        <taxon>Gammaproteobacteria</taxon>
        <taxon>Pasteurellales</taxon>
        <taxon>Pasteurellaceae</taxon>
        <taxon>Caviibacterium</taxon>
    </lineage>
</organism>
<dbReference type="PANTHER" id="PTHR33209:SF1">
    <property type="entry name" value="PEPTIDASE S49 DOMAIN-CONTAINING PROTEIN"/>
    <property type="match status" value="1"/>
</dbReference>
<evidence type="ECO:0000256" key="6">
    <source>
        <dbReference type="ARBA" id="ARBA00023136"/>
    </source>
</evidence>
<protein>
    <submittedName>
        <fullName evidence="10">Signal peptide peptidase SppA</fullName>
    </submittedName>
</protein>
<evidence type="ECO:0000259" key="9">
    <source>
        <dbReference type="Pfam" id="PF01343"/>
    </source>
</evidence>
<keyword evidence="6 8" id="KW-0472">Membrane</keyword>
<dbReference type="InterPro" id="IPR047272">
    <property type="entry name" value="S49_SppA_C"/>
</dbReference>
<evidence type="ECO:0000256" key="3">
    <source>
        <dbReference type="ARBA" id="ARBA00022670"/>
    </source>
</evidence>
<sequence>MQPIIRLIKFFWCILNFIRDAVMNLVFLFFVLLLTVIVGLVMNFHSKESVNLTGDQGALLLNLDGYLTDNRENALSWRNTLKELDNQYVPRQISTFDVVYAIFSAAQDERIKGLVLDLNRFEGADLPALNYIGKTIQEFKTSGKPVIAYADNYTQQQYLLASYADEIYLNPIGQVSIEGMAVENLYFKTLLDKLEVTPHIFRVGTYKSAVEPFLRDDMSPEAKANAQRWLSEMWQSYKATIATNRDIKNDDVLPKASRYLAELKGLNGDVTAYVKQRRLVTQTADRFTLDQKLTALFGKNENDEAKLLEFDTYLAALPDRMSAESAHKIAVVNVEGAIIDGESEEESVGGDSVAALLRQAYLDDDILAVILRVNSPGGSAFASEVIRQEIDHLQQKGKPVVVSMGAMAASGGYWIASTADYIIADPNTVTGSIGIFALFPTFEKSIKKIGVSADGVSTTELTMSQLSALPKTQGEILQLEIENGYDRFLSLVSKGRGLSKAQADEVAQGQIWLGSEAYRHKLVDELGDFDTAVNKAGELVNQKREDSQKISDFSLEWLTEEDDSLLGSLMRDFKQSSRTELKTAVAELFGLPNALTKTDNPLGLLNRFNDPKGQYLYCVNCGKVR</sequence>
<dbReference type="GO" id="GO:0006465">
    <property type="term" value="P:signal peptide processing"/>
    <property type="evidence" value="ECO:0007669"/>
    <property type="project" value="InterPro"/>
</dbReference>
<dbReference type="InterPro" id="IPR004634">
    <property type="entry name" value="Pept_S49_pIV"/>
</dbReference>
<evidence type="ECO:0000313" key="11">
    <source>
        <dbReference type="Proteomes" id="UP000230282"/>
    </source>
</evidence>
<dbReference type="NCBIfam" id="TIGR00705">
    <property type="entry name" value="SppA_67K"/>
    <property type="match status" value="1"/>
</dbReference>
<evidence type="ECO:0000313" key="10">
    <source>
        <dbReference type="EMBL" id="PJG82716.1"/>
    </source>
</evidence>
<feature type="transmembrane region" description="Helical" evidence="8">
    <location>
        <begin position="21"/>
        <end position="42"/>
    </location>
</feature>
<proteinExistence type="inferred from homology"/>
<dbReference type="Proteomes" id="UP000230282">
    <property type="component" value="Unassembled WGS sequence"/>
</dbReference>
<dbReference type="InterPro" id="IPR002142">
    <property type="entry name" value="Peptidase_S49"/>
</dbReference>
<feature type="active site" description="Nucleophile" evidence="7">
    <location>
        <position position="410"/>
    </location>
</feature>
<reference evidence="10 11" key="1">
    <citation type="submission" date="2017-11" db="EMBL/GenBank/DDBJ databases">
        <title>Reclassification of Bisgaard taxon 5 as Caviibacterium pharyngocola gen. nov., sp. nov.</title>
        <authorList>
            <person name="Christensen H."/>
        </authorList>
    </citation>
    <scope>NUCLEOTIDE SEQUENCE [LARGE SCALE GENOMIC DNA]</scope>
    <source>
        <strain evidence="10 11">7_3</strain>
    </source>
</reference>
<dbReference type="SUPFAM" id="SSF52096">
    <property type="entry name" value="ClpP/crotonase"/>
    <property type="match status" value="2"/>
</dbReference>
<name>A0A2M8RUY6_9PAST</name>
<dbReference type="Gene3D" id="6.20.330.10">
    <property type="match status" value="1"/>
</dbReference>